<evidence type="ECO:0000256" key="4">
    <source>
        <dbReference type="ARBA" id="ARBA00022692"/>
    </source>
</evidence>
<dbReference type="InterPro" id="IPR007140">
    <property type="entry name" value="DUF350"/>
</dbReference>
<evidence type="ECO:0000256" key="1">
    <source>
        <dbReference type="ARBA" id="ARBA00004651"/>
    </source>
</evidence>
<evidence type="ECO:0000256" key="6">
    <source>
        <dbReference type="ARBA" id="ARBA00023136"/>
    </source>
</evidence>
<evidence type="ECO:0000313" key="9">
    <source>
        <dbReference type="Proteomes" id="UP001242010"/>
    </source>
</evidence>
<evidence type="ECO:0000256" key="7">
    <source>
        <dbReference type="SAM" id="Phobius"/>
    </source>
</evidence>
<evidence type="ECO:0000256" key="2">
    <source>
        <dbReference type="ARBA" id="ARBA00005779"/>
    </source>
</evidence>
<keyword evidence="5 7" id="KW-1133">Transmembrane helix</keyword>
<sequence>MITDQLLHQLLVATVFSVLGLVILGLVWLVLVKVLPFSLRKEMEDDQNTALGIVLGCLILGISLIIAAAIHG</sequence>
<keyword evidence="6 7" id="KW-0472">Membrane</keyword>
<evidence type="ECO:0008006" key="10">
    <source>
        <dbReference type="Google" id="ProtNLM"/>
    </source>
</evidence>
<keyword evidence="9" id="KW-1185">Reference proteome</keyword>
<feature type="transmembrane region" description="Helical" evidence="7">
    <location>
        <begin position="6"/>
        <end position="31"/>
    </location>
</feature>
<dbReference type="EMBL" id="AP027079">
    <property type="protein sequence ID" value="BDU69811.1"/>
    <property type="molecule type" value="Genomic_DNA"/>
</dbReference>
<dbReference type="Proteomes" id="UP001242010">
    <property type="component" value="Chromosome"/>
</dbReference>
<organism evidence="8 9">
    <name type="scientific">Geothrix oryzae</name>
    <dbReference type="NCBI Taxonomy" id="2927975"/>
    <lineage>
        <taxon>Bacteria</taxon>
        <taxon>Pseudomonadati</taxon>
        <taxon>Acidobacteriota</taxon>
        <taxon>Holophagae</taxon>
        <taxon>Holophagales</taxon>
        <taxon>Holophagaceae</taxon>
        <taxon>Geothrix</taxon>
    </lineage>
</organism>
<dbReference type="Pfam" id="PF03994">
    <property type="entry name" value="DUF350"/>
    <property type="match status" value="1"/>
</dbReference>
<feature type="transmembrane region" description="Helical" evidence="7">
    <location>
        <begin position="51"/>
        <end position="70"/>
    </location>
</feature>
<keyword evidence="3" id="KW-1003">Cell membrane</keyword>
<proteinExistence type="inferred from homology"/>
<evidence type="ECO:0000256" key="5">
    <source>
        <dbReference type="ARBA" id="ARBA00022989"/>
    </source>
</evidence>
<comment type="similarity">
    <text evidence="2">Belongs to the UPF0719 family.</text>
</comment>
<gene>
    <name evidence="8" type="ORF">GETHOR_19120</name>
</gene>
<protein>
    <recommendedName>
        <fullName evidence="10">DUF350 domain-containing protein</fullName>
    </recommendedName>
</protein>
<name>A0ABN6UY01_9BACT</name>
<comment type="subcellular location">
    <subcellularLocation>
        <location evidence="1">Cell membrane</location>
        <topology evidence="1">Multi-pass membrane protein</topology>
    </subcellularLocation>
</comment>
<evidence type="ECO:0000313" key="8">
    <source>
        <dbReference type="EMBL" id="BDU69811.1"/>
    </source>
</evidence>
<reference evidence="9" key="1">
    <citation type="journal article" date="2023" name="Int. J. Syst. Evol. Microbiol.">
        <title>Mesoterricola silvestris gen. nov., sp. nov., Mesoterricola sediminis sp. nov., Geothrix oryzae sp. nov., Geothrix edaphica sp. nov., Geothrix rubra sp. nov., and Geothrix limicola sp. nov., six novel members of Acidobacteriota isolated from soils.</title>
        <authorList>
            <person name="Itoh H."/>
            <person name="Sugisawa Y."/>
            <person name="Mise K."/>
            <person name="Xu Z."/>
            <person name="Kuniyasu M."/>
            <person name="Ushijima N."/>
            <person name="Kawano K."/>
            <person name="Kobayashi E."/>
            <person name="Shiratori Y."/>
            <person name="Masuda Y."/>
            <person name="Senoo K."/>
        </authorList>
    </citation>
    <scope>NUCLEOTIDE SEQUENCE [LARGE SCALE GENOMIC DNA]</scope>
    <source>
        <strain evidence="9">Red222</strain>
    </source>
</reference>
<keyword evidence="4 7" id="KW-0812">Transmembrane</keyword>
<evidence type="ECO:0000256" key="3">
    <source>
        <dbReference type="ARBA" id="ARBA00022475"/>
    </source>
</evidence>
<dbReference type="RefSeq" id="WP_286353532.1">
    <property type="nucleotide sequence ID" value="NZ_AP027079.1"/>
</dbReference>
<accession>A0ABN6UY01</accession>